<comment type="caution">
    <text evidence="1">The sequence shown here is derived from an EMBL/GenBank/DDBJ whole genome shotgun (WGS) entry which is preliminary data.</text>
</comment>
<dbReference type="RefSeq" id="WP_379141699.1">
    <property type="nucleotide sequence ID" value="NZ_JBHUEN010000020.1"/>
</dbReference>
<protein>
    <submittedName>
        <fullName evidence="1">Uncharacterized protein</fullName>
    </submittedName>
</protein>
<sequence length="139" mass="15110">MGFNFSDTVIGFPAALIGAQAVRNPSATLYVQNVTPGRSFQRGYWQSPMPAQHILHCEDLSGLTRRFAALRKSPGWAQLFADDAGSSPIAFINEGAARRPDALLSDWHRGLIATRRRQNRLGVCGAVILLSVALCTCRA</sequence>
<evidence type="ECO:0000313" key="1">
    <source>
        <dbReference type="EMBL" id="MFD1881667.1"/>
    </source>
</evidence>
<gene>
    <name evidence="1" type="ORF">ACFSCT_08065</name>
</gene>
<organism evidence="1 2">
    <name type="scientific">Paracoccus pacificus</name>
    <dbReference type="NCBI Taxonomy" id="1463598"/>
    <lineage>
        <taxon>Bacteria</taxon>
        <taxon>Pseudomonadati</taxon>
        <taxon>Pseudomonadota</taxon>
        <taxon>Alphaproteobacteria</taxon>
        <taxon>Rhodobacterales</taxon>
        <taxon>Paracoccaceae</taxon>
        <taxon>Paracoccus</taxon>
    </lineage>
</organism>
<evidence type="ECO:0000313" key="2">
    <source>
        <dbReference type="Proteomes" id="UP001597213"/>
    </source>
</evidence>
<accession>A0ABW4R647</accession>
<reference evidence="2" key="1">
    <citation type="journal article" date="2019" name="Int. J. Syst. Evol. Microbiol.">
        <title>The Global Catalogue of Microorganisms (GCM) 10K type strain sequencing project: providing services to taxonomists for standard genome sequencing and annotation.</title>
        <authorList>
            <consortium name="The Broad Institute Genomics Platform"/>
            <consortium name="The Broad Institute Genome Sequencing Center for Infectious Disease"/>
            <person name="Wu L."/>
            <person name="Ma J."/>
        </authorList>
    </citation>
    <scope>NUCLEOTIDE SEQUENCE [LARGE SCALE GENOMIC DNA]</scope>
    <source>
        <strain evidence="2">CCUG 56029</strain>
    </source>
</reference>
<dbReference type="Proteomes" id="UP001597213">
    <property type="component" value="Unassembled WGS sequence"/>
</dbReference>
<name>A0ABW4R647_9RHOB</name>
<proteinExistence type="predicted"/>
<keyword evidence="2" id="KW-1185">Reference proteome</keyword>
<dbReference type="EMBL" id="JBHUEN010000020">
    <property type="protein sequence ID" value="MFD1881667.1"/>
    <property type="molecule type" value="Genomic_DNA"/>
</dbReference>